<dbReference type="EMBL" id="JALNTZ010000003">
    <property type="protein sequence ID" value="KAJ3659510.1"/>
    <property type="molecule type" value="Genomic_DNA"/>
</dbReference>
<name>A0AA38MJC4_9CUCU</name>
<sequence length="101" mass="11419">MTFSETNAITFTDFQLLEYISLRLYCLLFDNVLPQIIFKNILLRKKLIRRPGTTPMGSSMYGDDDSLSVTAAGEKPGNGSRDGQFRKNSTVELLEGRYGFK</sequence>
<reference evidence="2" key="1">
    <citation type="journal article" date="2023" name="G3 (Bethesda)">
        <title>Whole genome assemblies of Zophobas morio and Tenebrio molitor.</title>
        <authorList>
            <person name="Kaur S."/>
            <person name="Stinson S.A."/>
            <person name="diCenzo G.C."/>
        </authorList>
    </citation>
    <scope>NUCLEOTIDE SEQUENCE</scope>
    <source>
        <strain evidence="2">QUZm001</strain>
    </source>
</reference>
<keyword evidence="3" id="KW-1185">Reference proteome</keyword>
<protein>
    <submittedName>
        <fullName evidence="2">Uncharacterized protein</fullName>
    </submittedName>
</protein>
<dbReference type="Proteomes" id="UP001168821">
    <property type="component" value="Unassembled WGS sequence"/>
</dbReference>
<evidence type="ECO:0000313" key="2">
    <source>
        <dbReference type="EMBL" id="KAJ3659510.1"/>
    </source>
</evidence>
<feature type="region of interest" description="Disordered" evidence="1">
    <location>
        <begin position="51"/>
        <end position="88"/>
    </location>
</feature>
<organism evidence="2 3">
    <name type="scientific">Zophobas morio</name>
    <dbReference type="NCBI Taxonomy" id="2755281"/>
    <lineage>
        <taxon>Eukaryota</taxon>
        <taxon>Metazoa</taxon>
        <taxon>Ecdysozoa</taxon>
        <taxon>Arthropoda</taxon>
        <taxon>Hexapoda</taxon>
        <taxon>Insecta</taxon>
        <taxon>Pterygota</taxon>
        <taxon>Neoptera</taxon>
        <taxon>Endopterygota</taxon>
        <taxon>Coleoptera</taxon>
        <taxon>Polyphaga</taxon>
        <taxon>Cucujiformia</taxon>
        <taxon>Tenebrionidae</taxon>
        <taxon>Zophobas</taxon>
    </lineage>
</organism>
<gene>
    <name evidence="2" type="ORF">Zmor_011195</name>
</gene>
<evidence type="ECO:0000256" key="1">
    <source>
        <dbReference type="SAM" id="MobiDB-lite"/>
    </source>
</evidence>
<proteinExistence type="predicted"/>
<accession>A0AA38MJC4</accession>
<comment type="caution">
    <text evidence="2">The sequence shown here is derived from an EMBL/GenBank/DDBJ whole genome shotgun (WGS) entry which is preliminary data.</text>
</comment>
<evidence type="ECO:0000313" key="3">
    <source>
        <dbReference type="Proteomes" id="UP001168821"/>
    </source>
</evidence>
<dbReference type="AlphaFoldDB" id="A0AA38MJC4"/>